<dbReference type="GO" id="GO:0042597">
    <property type="term" value="C:periplasmic space"/>
    <property type="evidence" value="ECO:0007669"/>
    <property type="project" value="UniProtKB-ARBA"/>
</dbReference>
<dbReference type="SUPFAM" id="SSF53850">
    <property type="entry name" value="Periplasmic binding protein-like II"/>
    <property type="match status" value="1"/>
</dbReference>
<dbReference type="Gene3D" id="3.10.105.10">
    <property type="entry name" value="Dipeptide-binding Protein, Domain 3"/>
    <property type="match status" value="1"/>
</dbReference>
<dbReference type="AlphaFoldDB" id="A0A0F9L6T1"/>
<name>A0A0F9L6T1_9ZZZZ</name>
<comment type="caution">
    <text evidence="6">The sequence shown here is derived from an EMBL/GenBank/DDBJ whole genome shotgun (WGS) entry which is preliminary data.</text>
</comment>
<dbReference type="CDD" id="cd00995">
    <property type="entry name" value="PBP2_NikA_DppA_OppA_like"/>
    <property type="match status" value="1"/>
</dbReference>
<evidence type="ECO:0000313" key="6">
    <source>
        <dbReference type="EMBL" id="KKM83041.1"/>
    </source>
</evidence>
<proteinExistence type="inferred from homology"/>
<evidence type="ECO:0000259" key="5">
    <source>
        <dbReference type="Pfam" id="PF00496"/>
    </source>
</evidence>
<dbReference type="GO" id="GO:0015833">
    <property type="term" value="P:peptide transport"/>
    <property type="evidence" value="ECO:0007669"/>
    <property type="project" value="TreeGrafter"/>
</dbReference>
<dbReference type="InterPro" id="IPR000914">
    <property type="entry name" value="SBP_5_dom"/>
</dbReference>
<dbReference type="PANTHER" id="PTHR30290:SF9">
    <property type="entry name" value="OLIGOPEPTIDE-BINDING PROTEIN APPA"/>
    <property type="match status" value="1"/>
</dbReference>
<sequence>MSSEETEPNEVKKIPKKGIKRSLKKKPLIAGGIIAVIAIAGIVSGIVLLGEIGETRRDTLVLGVTGTLNYLDPMEGWGEESSAIITQVVTEALFALEFINNRTEIIPNLATGYNWSTNKTELKLYLRKNVEFHDDTPFNAAAVKWNIDRLHRLIDLYFSGIAYQWQLPDGNWIINETKVLDEYTVKFVLNQPFIPLLSLLATVPSLMLSPSSTPDNEFNTLISGTIYGTGAFIYSAYEGGNNVTLSPNPDYWGGRPAFDDVIIKFYPNDTVKYEAMLSGELSNIGVERTLSDEDKDLFMNTAGIELEGTLAAQPAMNYIFMNNKVINATMRKAISYAFNFSAYANIDIMGKPVSSWFPIRSESPIPKAMPYSHWGSFDMPYYNISIARQALKDANWPGTAGLTANDTINPGNEWEMVANSLTPLATYNYTFPIDNWWNNSLYHLLNESLKQIGVKLEQTPNMTFYELNTITADKFGIHRAFAWGADYNDPASMINPLFSSKADGGYNVGQVNDALVQQWMEEALEETNETVREQLYFNIEKRLIEEVYPVIWIESLVYYEAHVSNLHWTPDLGVFTIKDWYFD</sequence>
<keyword evidence="3" id="KW-0732">Signal</keyword>
<keyword evidence="4" id="KW-0812">Transmembrane</keyword>
<dbReference type="InterPro" id="IPR030678">
    <property type="entry name" value="Peptide/Ni-bd"/>
</dbReference>
<evidence type="ECO:0000256" key="2">
    <source>
        <dbReference type="ARBA" id="ARBA00022448"/>
    </source>
</evidence>
<keyword evidence="2" id="KW-0813">Transport</keyword>
<accession>A0A0F9L6T1</accession>
<reference evidence="6" key="1">
    <citation type="journal article" date="2015" name="Nature">
        <title>Complex archaea that bridge the gap between prokaryotes and eukaryotes.</title>
        <authorList>
            <person name="Spang A."/>
            <person name="Saw J.H."/>
            <person name="Jorgensen S.L."/>
            <person name="Zaremba-Niedzwiedzka K."/>
            <person name="Martijn J."/>
            <person name="Lind A.E."/>
            <person name="van Eijk R."/>
            <person name="Schleper C."/>
            <person name="Guy L."/>
            <person name="Ettema T.J."/>
        </authorList>
    </citation>
    <scope>NUCLEOTIDE SEQUENCE</scope>
</reference>
<gene>
    <name evidence="6" type="ORF">LCGC14_1313420</name>
</gene>
<evidence type="ECO:0000256" key="3">
    <source>
        <dbReference type="ARBA" id="ARBA00022729"/>
    </source>
</evidence>
<keyword evidence="4" id="KW-1133">Transmembrane helix</keyword>
<feature type="domain" description="Solute-binding protein family 5" evidence="5">
    <location>
        <begin position="104"/>
        <end position="503"/>
    </location>
</feature>
<keyword evidence="4" id="KW-0472">Membrane</keyword>
<comment type="similarity">
    <text evidence="1">Belongs to the bacterial solute-binding protein 5 family.</text>
</comment>
<dbReference type="EMBL" id="LAZR01007772">
    <property type="protein sequence ID" value="KKM83041.1"/>
    <property type="molecule type" value="Genomic_DNA"/>
</dbReference>
<dbReference type="GO" id="GO:1904680">
    <property type="term" value="F:peptide transmembrane transporter activity"/>
    <property type="evidence" value="ECO:0007669"/>
    <property type="project" value="TreeGrafter"/>
</dbReference>
<dbReference type="GO" id="GO:0043190">
    <property type="term" value="C:ATP-binding cassette (ABC) transporter complex"/>
    <property type="evidence" value="ECO:0007669"/>
    <property type="project" value="InterPro"/>
</dbReference>
<evidence type="ECO:0000256" key="1">
    <source>
        <dbReference type="ARBA" id="ARBA00005695"/>
    </source>
</evidence>
<dbReference type="PIRSF" id="PIRSF002741">
    <property type="entry name" value="MppA"/>
    <property type="match status" value="1"/>
</dbReference>
<evidence type="ECO:0000256" key="4">
    <source>
        <dbReference type="SAM" id="Phobius"/>
    </source>
</evidence>
<dbReference type="PANTHER" id="PTHR30290">
    <property type="entry name" value="PERIPLASMIC BINDING COMPONENT OF ABC TRANSPORTER"/>
    <property type="match status" value="1"/>
</dbReference>
<dbReference type="Gene3D" id="3.40.190.10">
    <property type="entry name" value="Periplasmic binding protein-like II"/>
    <property type="match status" value="1"/>
</dbReference>
<organism evidence="6">
    <name type="scientific">marine sediment metagenome</name>
    <dbReference type="NCBI Taxonomy" id="412755"/>
    <lineage>
        <taxon>unclassified sequences</taxon>
        <taxon>metagenomes</taxon>
        <taxon>ecological metagenomes</taxon>
    </lineage>
</organism>
<dbReference type="Pfam" id="PF00496">
    <property type="entry name" value="SBP_bac_5"/>
    <property type="match status" value="1"/>
</dbReference>
<dbReference type="InterPro" id="IPR039424">
    <property type="entry name" value="SBP_5"/>
</dbReference>
<protein>
    <recommendedName>
        <fullName evidence="5">Solute-binding protein family 5 domain-containing protein</fullName>
    </recommendedName>
</protein>
<feature type="transmembrane region" description="Helical" evidence="4">
    <location>
        <begin position="28"/>
        <end position="50"/>
    </location>
</feature>